<dbReference type="Proteomes" id="UP000017746">
    <property type="component" value="Chromosome"/>
</dbReference>
<gene>
    <name evidence="2" type="ORF">AFR_06930</name>
</gene>
<proteinExistence type="predicted"/>
<feature type="region of interest" description="Disordered" evidence="1">
    <location>
        <begin position="19"/>
        <end position="46"/>
    </location>
</feature>
<dbReference type="EMBL" id="CP006272">
    <property type="protein sequence ID" value="AGZ39675.1"/>
    <property type="molecule type" value="Genomic_DNA"/>
</dbReference>
<keyword evidence="3" id="KW-1185">Reference proteome</keyword>
<protein>
    <submittedName>
        <fullName evidence="2">Uncharacterized protein</fullName>
    </submittedName>
</protein>
<organism evidence="2 3">
    <name type="scientific">Actinoplanes friuliensis DSM 7358</name>
    <dbReference type="NCBI Taxonomy" id="1246995"/>
    <lineage>
        <taxon>Bacteria</taxon>
        <taxon>Bacillati</taxon>
        <taxon>Actinomycetota</taxon>
        <taxon>Actinomycetes</taxon>
        <taxon>Micromonosporales</taxon>
        <taxon>Micromonosporaceae</taxon>
        <taxon>Actinoplanes</taxon>
    </lineage>
</organism>
<feature type="compositionally biased region" description="Low complexity" evidence="1">
    <location>
        <begin position="31"/>
        <end position="46"/>
    </location>
</feature>
<dbReference type="KEGG" id="afs:AFR_06930"/>
<dbReference type="RefSeq" id="WP_023359206.1">
    <property type="nucleotide sequence ID" value="NC_022657.1"/>
</dbReference>
<evidence type="ECO:0000313" key="2">
    <source>
        <dbReference type="EMBL" id="AGZ39675.1"/>
    </source>
</evidence>
<name>U5VVE2_9ACTN</name>
<accession>U5VVE2</accession>
<sequence>MCRARQVAYAITPTVAMHTGTPSRSAVRPGSVESSSRTGTTTSASCTAATIRNPASAATDASTLFCTRKA</sequence>
<evidence type="ECO:0000313" key="3">
    <source>
        <dbReference type="Proteomes" id="UP000017746"/>
    </source>
</evidence>
<evidence type="ECO:0000256" key="1">
    <source>
        <dbReference type="SAM" id="MobiDB-lite"/>
    </source>
</evidence>
<dbReference type="AlphaFoldDB" id="U5VVE2"/>
<reference evidence="2 3" key="1">
    <citation type="journal article" date="2014" name="J. Biotechnol.">
        <title>Complete genome sequence of the actinobacterium Actinoplanes friuliensis HAG 010964, producer of the lipopeptide antibiotic friulimycin.</title>
        <authorList>
            <person name="Ruckert C."/>
            <person name="Szczepanowski R."/>
            <person name="Albersmeier A."/>
            <person name="Goesmann A."/>
            <person name="Fischer N."/>
            <person name="Steinkamper A."/>
            <person name="Puhler A."/>
            <person name="Biener R."/>
            <person name="Schwartz D."/>
            <person name="Kalinowski J."/>
        </authorList>
    </citation>
    <scope>NUCLEOTIDE SEQUENCE [LARGE SCALE GENOMIC DNA]</scope>
    <source>
        <strain evidence="2 3">DSM 7358</strain>
    </source>
</reference>
<dbReference type="HOGENOM" id="CLU_2748597_0_0_11"/>